<evidence type="ECO:0000256" key="12">
    <source>
        <dbReference type="ARBA" id="ARBA00023136"/>
    </source>
</evidence>
<evidence type="ECO:0000256" key="2">
    <source>
        <dbReference type="ARBA" id="ARBA00004370"/>
    </source>
</evidence>
<evidence type="ECO:0000256" key="6">
    <source>
        <dbReference type="ARBA" id="ARBA00022692"/>
    </source>
</evidence>
<gene>
    <name evidence="15" type="primary">bvgS_2</name>
    <name evidence="17" type="ORF">BFLFYP10_02271</name>
    <name evidence="15" type="ORF">ERS852461_03162</name>
    <name evidence="16" type="ORF">NXY30_25175</name>
</gene>
<evidence type="ECO:0000313" key="17">
    <source>
        <dbReference type="EMBL" id="VYT30248.1"/>
    </source>
</evidence>
<evidence type="ECO:0000256" key="11">
    <source>
        <dbReference type="ARBA" id="ARBA00023012"/>
    </source>
</evidence>
<dbReference type="GO" id="GO:0000155">
    <property type="term" value="F:phosphorelay sensor kinase activity"/>
    <property type="evidence" value="ECO:0007669"/>
    <property type="project" value="InterPro"/>
</dbReference>
<evidence type="ECO:0000256" key="3">
    <source>
        <dbReference type="ARBA" id="ARBA00012438"/>
    </source>
</evidence>
<evidence type="ECO:0000313" key="19">
    <source>
        <dbReference type="Proteomes" id="UP001060104"/>
    </source>
</evidence>
<dbReference type="InterPro" id="IPR013655">
    <property type="entry name" value="PAS_fold_3"/>
</dbReference>
<reference evidence="16" key="3">
    <citation type="submission" date="2022-08" db="EMBL/GenBank/DDBJ databases">
        <title>Genome Sequencing of Bacteroides fragilis Group Isolates with Nanopore Technology.</title>
        <authorList>
            <person name="Tisza M.J."/>
            <person name="Smith D."/>
            <person name="Dekker J.P."/>
        </authorList>
    </citation>
    <scope>NUCLEOTIDE SEQUENCE</scope>
    <source>
        <strain evidence="16">BFG-527</strain>
    </source>
</reference>
<keyword evidence="6" id="KW-0812">Transmembrane</keyword>
<dbReference type="SUPFAM" id="SSF47384">
    <property type="entry name" value="Homodimeric domain of signal transducing histidine kinase"/>
    <property type="match status" value="1"/>
</dbReference>
<keyword evidence="8 15" id="KW-0418">Kinase</keyword>
<dbReference type="EMBL" id="CP103141">
    <property type="protein sequence ID" value="UVQ74218.1"/>
    <property type="molecule type" value="Genomic_DNA"/>
</dbReference>
<keyword evidence="4" id="KW-0597">Phosphoprotein</keyword>
<evidence type="ECO:0000256" key="9">
    <source>
        <dbReference type="ARBA" id="ARBA00022840"/>
    </source>
</evidence>
<dbReference type="AlphaFoldDB" id="A0A174Q8M9"/>
<evidence type="ECO:0000313" key="16">
    <source>
        <dbReference type="EMBL" id="UVQ74218.1"/>
    </source>
</evidence>
<dbReference type="SMART" id="SM00387">
    <property type="entry name" value="HATPase_c"/>
    <property type="match status" value="1"/>
</dbReference>
<proteinExistence type="predicted"/>
<evidence type="ECO:0000256" key="10">
    <source>
        <dbReference type="ARBA" id="ARBA00022989"/>
    </source>
</evidence>
<dbReference type="InterPro" id="IPR036890">
    <property type="entry name" value="HATPase_C_sf"/>
</dbReference>
<organism evidence="15 18">
    <name type="scientific">Bacteroides faecis</name>
    <dbReference type="NCBI Taxonomy" id="674529"/>
    <lineage>
        <taxon>Bacteria</taxon>
        <taxon>Pseudomonadati</taxon>
        <taxon>Bacteroidota</taxon>
        <taxon>Bacteroidia</taxon>
        <taxon>Bacteroidales</taxon>
        <taxon>Bacteroidaceae</taxon>
        <taxon>Bacteroides</taxon>
    </lineage>
</organism>
<dbReference type="PANTHER" id="PTHR43711:SF31">
    <property type="entry name" value="HISTIDINE KINASE"/>
    <property type="match status" value="1"/>
</dbReference>
<dbReference type="Gene3D" id="3.30.565.10">
    <property type="entry name" value="Histidine kinase-like ATPase, C-terminal domain"/>
    <property type="match status" value="1"/>
</dbReference>
<evidence type="ECO:0000256" key="4">
    <source>
        <dbReference type="ARBA" id="ARBA00022553"/>
    </source>
</evidence>
<name>A0A174Q8M9_9BACE</name>
<reference evidence="15 18" key="1">
    <citation type="submission" date="2015-09" db="EMBL/GenBank/DDBJ databases">
        <authorList>
            <consortium name="Pathogen Informatics"/>
        </authorList>
    </citation>
    <scope>NUCLEOTIDE SEQUENCE [LARGE SCALE GENOMIC DNA]</scope>
    <source>
        <strain evidence="15 18">2789STDY5834846</strain>
    </source>
</reference>
<dbReference type="EMBL" id="CACRSZ010000054">
    <property type="protein sequence ID" value="VYT30248.1"/>
    <property type="molecule type" value="Genomic_DNA"/>
</dbReference>
<keyword evidence="5 15" id="KW-0808">Transferase</keyword>
<dbReference type="Gene3D" id="3.30.450.20">
    <property type="entry name" value="PAS domain"/>
    <property type="match status" value="3"/>
</dbReference>
<dbReference type="GeneID" id="69591449"/>
<dbReference type="InterPro" id="IPR050736">
    <property type="entry name" value="Sensor_HK_Regulatory"/>
</dbReference>
<keyword evidence="12" id="KW-0472">Membrane</keyword>
<keyword evidence="9 16" id="KW-0067">ATP-binding</keyword>
<accession>A0A174Q8M9</accession>
<dbReference type="InterPro" id="IPR004358">
    <property type="entry name" value="Sig_transdc_His_kin-like_C"/>
</dbReference>
<evidence type="ECO:0000256" key="8">
    <source>
        <dbReference type="ARBA" id="ARBA00022777"/>
    </source>
</evidence>
<dbReference type="Gene3D" id="1.10.287.130">
    <property type="match status" value="1"/>
</dbReference>
<dbReference type="PROSITE" id="PS50113">
    <property type="entry name" value="PAC"/>
    <property type="match status" value="1"/>
</dbReference>
<dbReference type="InterPro" id="IPR001610">
    <property type="entry name" value="PAC"/>
</dbReference>
<dbReference type="InterPro" id="IPR005467">
    <property type="entry name" value="His_kinase_dom"/>
</dbReference>
<dbReference type="Pfam" id="PF00512">
    <property type="entry name" value="HisKA"/>
    <property type="match status" value="1"/>
</dbReference>
<evidence type="ECO:0000256" key="7">
    <source>
        <dbReference type="ARBA" id="ARBA00022741"/>
    </source>
</evidence>
<accession>A0A6N2VJA8</accession>
<evidence type="ECO:0000256" key="1">
    <source>
        <dbReference type="ARBA" id="ARBA00000085"/>
    </source>
</evidence>
<dbReference type="FunFam" id="1.10.287.130:FF:000004">
    <property type="entry name" value="Ethylene receptor 1"/>
    <property type="match status" value="1"/>
</dbReference>
<keyword evidence="7" id="KW-0547">Nucleotide-binding</keyword>
<dbReference type="PROSITE" id="PS50109">
    <property type="entry name" value="HIS_KIN"/>
    <property type="match status" value="1"/>
</dbReference>
<dbReference type="InterPro" id="IPR003594">
    <property type="entry name" value="HATPase_dom"/>
</dbReference>
<dbReference type="GO" id="GO:0005524">
    <property type="term" value="F:ATP binding"/>
    <property type="evidence" value="ECO:0007669"/>
    <property type="project" value="UniProtKB-KW"/>
</dbReference>
<dbReference type="Pfam" id="PF02518">
    <property type="entry name" value="HATPase_c"/>
    <property type="match status" value="1"/>
</dbReference>
<dbReference type="InterPro" id="IPR000700">
    <property type="entry name" value="PAS-assoc_C"/>
</dbReference>
<keyword evidence="10" id="KW-1133">Transmembrane helix</keyword>
<dbReference type="EMBL" id="CZAE01000016">
    <property type="protein sequence ID" value="CUP69744.1"/>
    <property type="molecule type" value="Genomic_DNA"/>
</dbReference>
<evidence type="ECO:0000259" key="14">
    <source>
        <dbReference type="PROSITE" id="PS50113"/>
    </source>
</evidence>
<comment type="catalytic activity">
    <reaction evidence="1">
        <text>ATP + protein L-histidine = ADP + protein N-phospho-L-histidine.</text>
        <dbReference type="EC" id="2.7.13.3"/>
    </reaction>
</comment>
<evidence type="ECO:0000313" key="18">
    <source>
        <dbReference type="Proteomes" id="UP000095606"/>
    </source>
</evidence>
<dbReference type="PANTHER" id="PTHR43711">
    <property type="entry name" value="TWO-COMPONENT HISTIDINE KINASE"/>
    <property type="match status" value="1"/>
</dbReference>
<dbReference type="InterPro" id="IPR036097">
    <property type="entry name" value="HisK_dim/P_sf"/>
</dbReference>
<sequence length="621" mass="71505">MKTNKQKEYTFLQKLLNKANIGWWEADLKTESYVCSEFISRLLGIDEDGVISFEDFNKRILREDQHHTTSYSFDKLQQTVEEVYLLDTPQGEVWIRSKRCFQETDEEGNTKICGIAETQDSPHMASAYRALHNSERILHNIYKNIPVGIELYNKNGDLIDLNKKELEMFHITHKEKIIGINIFENPVLPEEIKPKIKENEDIEFTFQYDFSKINGYYESEKSSGFLNLTTRITTLYDHARQPINYLLINVDKTENTIAYNKIQEFKNFFELVGDYAKVGYAHFDALSRDGYALSSWYKNVGEEEGTPLPEIIGIHSHFHPEDRAVMLDFLAKVIKGESSKLCRDVRIRRADGNYTWTRVNVLVRNYRPQDNIIEMLCINFDITQLKETEQMLIKAKDKAEEADRLKSAFLANMSHEIRTPLNAIIGFSSMLEEAEDQEEKHQYITIIEDNNKLLLQLISDILDLSKIEAGTFDIIPEKVNAKQLCSDLFQAMQMKATPQVELRLKDDLPELTFTSDKNRLYQVLLNFVTNAFKFTSEGSITIDYQINGNEVKFSVQDTGMGVEPEKQEAIFTRFVKLNSFIPGTGLGLPICQSIVTQLGGKIGVESEPGKGSCFWFTHPIN</sequence>
<dbReference type="Pfam" id="PF08447">
    <property type="entry name" value="PAS_3"/>
    <property type="match status" value="1"/>
</dbReference>
<dbReference type="SMART" id="SM00388">
    <property type="entry name" value="HisKA"/>
    <property type="match status" value="1"/>
</dbReference>
<feature type="domain" description="Histidine kinase" evidence="13">
    <location>
        <begin position="412"/>
        <end position="621"/>
    </location>
</feature>
<dbReference type="RefSeq" id="WP_171033364.1">
    <property type="nucleotide sequence ID" value="NZ_CABMFH010000056.1"/>
</dbReference>
<evidence type="ECO:0000256" key="5">
    <source>
        <dbReference type="ARBA" id="ARBA00022679"/>
    </source>
</evidence>
<dbReference type="InterPro" id="IPR000014">
    <property type="entry name" value="PAS"/>
</dbReference>
<dbReference type="PRINTS" id="PR00344">
    <property type="entry name" value="BCTRLSENSOR"/>
</dbReference>
<dbReference type="CDD" id="cd16922">
    <property type="entry name" value="HATPase_EvgS-ArcB-TorS-like"/>
    <property type="match status" value="1"/>
</dbReference>
<keyword evidence="11" id="KW-0902">Two-component regulatory system</keyword>
<dbReference type="InterPro" id="IPR003661">
    <property type="entry name" value="HisK_dim/P_dom"/>
</dbReference>
<feature type="domain" description="PAC" evidence="14">
    <location>
        <begin position="341"/>
        <end position="394"/>
    </location>
</feature>
<dbReference type="Proteomes" id="UP001060104">
    <property type="component" value="Chromosome"/>
</dbReference>
<dbReference type="EC" id="2.7.13.3" evidence="3"/>
<dbReference type="Proteomes" id="UP000095606">
    <property type="component" value="Unassembled WGS sequence"/>
</dbReference>
<protein>
    <recommendedName>
        <fullName evidence="3">histidine kinase</fullName>
        <ecNumber evidence="3">2.7.13.3</ecNumber>
    </recommendedName>
</protein>
<comment type="subcellular location">
    <subcellularLocation>
        <location evidence="2">Membrane</location>
    </subcellularLocation>
</comment>
<dbReference type="CDD" id="cd00082">
    <property type="entry name" value="HisKA"/>
    <property type="match status" value="1"/>
</dbReference>
<reference evidence="17" key="2">
    <citation type="submission" date="2019-11" db="EMBL/GenBank/DDBJ databases">
        <authorList>
            <person name="Feng L."/>
        </authorList>
    </citation>
    <scope>NUCLEOTIDE SEQUENCE</scope>
    <source>
        <strain evidence="17">BfaecisLFYP10</strain>
    </source>
</reference>
<keyword evidence="19" id="KW-1185">Reference proteome</keyword>
<dbReference type="InterPro" id="IPR035965">
    <property type="entry name" value="PAS-like_dom_sf"/>
</dbReference>
<dbReference type="CDD" id="cd00130">
    <property type="entry name" value="PAS"/>
    <property type="match status" value="1"/>
</dbReference>
<dbReference type="GO" id="GO:0016020">
    <property type="term" value="C:membrane"/>
    <property type="evidence" value="ECO:0007669"/>
    <property type="project" value="UniProtKB-SubCell"/>
</dbReference>
<dbReference type="SMART" id="SM00086">
    <property type="entry name" value="PAC"/>
    <property type="match status" value="1"/>
</dbReference>
<evidence type="ECO:0000259" key="13">
    <source>
        <dbReference type="PROSITE" id="PS50109"/>
    </source>
</evidence>
<dbReference type="SUPFAM" id="SSF55785">
    <property type="entry name" value="PYP-like sensor domain (PAS domain)"/>
    <property type="match status" value="2"/>
</dbReference>
<evidence type="ECO:0000313" key="15">
    <source>
        <dbReference type="EMBL" id="CUP69744.1"/>
    </source>
</evidence>
<dbReference type="SUPFAM" id="SSF55874">
    <property type="entry name" value="ATPase domain of HSP90 chaperone/DNA topoisomerase II/histidine kinase"/>
    <property type="match status" value="1"/>
</dbReference>